<dbReference type="OrthoDB" id="6623948at2759"/>
<dbReference type="AlphaFoldDB" id="A0A8R2FCU8"/>
<dbReference type="GeneID" id="103311361"/>
<name>A0A8R2FCU8_ACYPI</name>
<organism evidence="4 5">
    <name type="scientific">Acyrthosiphon pisum</name>
    <name type="common">Pea aphid</name>
    <dbReference type="NCBI Taxonomy" id="7029"/>
    <lineage>
        <taxon>Eukaryota</taxon>
        <taxon>Metazoa</taxon>
        <taxon>Ecdysozoa</taxon>
        <taxon>Arthropoda</taxon>
        <taxon>Hexapoda</taxon>
        <taxon>Insecta</taxon>
        <taxon>Pterygota</taxon>
        <taxon>Neoptera</taxon>
        <taxon>Paraneoptera</taxon>
        <taxon>Hemiptera</taxon>
        <taxon>Sternorrhyncha</taxon>
        <taxon>Aphidomorpha</taxon>
        <taxon>Aphidoidea</taxon>
        <taxon>Aphididae</taxon>
        <taxon>Macrosiphini</taxon>
        <taxon>Acyrthosiphon</taxon>
    </lineage>
</organism>
<dbReference type="KEGG" id="api:103311361"/>
<dbReference type="Gene3D" id="1.10.10.60">
    <property type="entry name" value="Homeodomain-like"/>
    <property type="match status" value="1"/>
</dbReference>
<evidence type="ECO:0000256" key="1">
    <source>
        <dbReference type="ARBA" id="ARBA00004123"/>
    </source>
</evidence>
<dbReference type="GO" id="GO:0005634">
    <property type="term" value="C:nucleus"/>
    <property type="evidence" value="ECO:0007669"/>
    <property type="project" value="UniProtKB-SubCell"/>
</dbReference>
<dbReference type="GO" id="GO:0003677">
    <property type="term" value="F:DNA binding"/>
    <property type="evidence" value="ECO:0007669"/>
    <property type="project" value="TreeGrafter"/>
</dbReference>
<dbReference type="SUPFAM" id="SSF46689">
    <property type="entry name" value="Homeodomain-like"/>
    <property type="match status" value="1"/>
</dbReference>
<evidence type="ECO:0000313" key="4">
    <source>
        <dbReference type="EnsemblMetazoa" id="XP_008189178.1"/>
    </source>
</evidence>
<proteinExistence type="predicted"/>
<dbReference type="RefSeq" id="XP_008189178.1">
    <property type="nucleotide sequence ID" value="XM_008190956.1"/>
</dbReference>
<protein>
    <recommendedName>
        <fullName evidence="3">DDE-1 domain-containing protein</fullName>
    </recommendedName>
</protein>
<dbReference type="EnsemblMetazoa" id="XM_008190956.1">
    <property type="protein sequence ID" value="XP_008189178.1"/>
    <property type="gene ID" value="LOC103311361"/>
</dbReference>
<dbReference type="Gene3D" id="3.30.420.10">
    <property type="entry name" value="Ribonuclease H-like superfamily/Ribonuclease H"/>
    <property type="match status" value="1"/>
</dbReference>
<dbReference type="InterPro" id="IPR036397">
    <property type="entry name" value="RNaseH_sf"/>
</dbReference>
<dbReference type="Pfam" id="PF03184">
    <property type="entry name" value="DDE_1"/>
    <property type="match status" value="1"/>
</dbReference>
<evidence type="ECO:0000256" key="2">
    <source>
        <dbReference type="SAM" id="MobiDB-lite"/>
    </source>
</evidence>
<feature type="compositionally biased region" description="Polar residues" evidence="2">
    <location>
        <begin position="466"/>
        <end position="479"/>
    </location>
</feature>
<evidence type="ECO:0000313" key="5">
    <source>
        <dbReference type="Proteomes" id="UP000007819"/>
    </source>
</evidence>
<sequence>MAKYVKKVGGRPYQNYSEETLKKAVMELKTKKITFRDAEKKYRISKSTLQRKVNNKNTMKVGRPNTLSEKDEENLVKGICLSSKWGFPFTSMDIRLLVQQFLNKNGFKEKRFTNNLPGYEWFKHFLDRHKSILSERLAENIKRSRAEINHESIKKYFEHLKNSLAGVSANLIINYDETNITDDPGKAKIITRRGCKHPERILDSSKSSVSVMFAGTASGYLLPPYVVYKAENLYDSWTEGGPKGTRYNRSKSGWFDGVLFEDWFNKLILPYYKKFPADIPKAMIGDNLASHISLAVIEKCKEYNIRFILLPPNSTHLCQPLDVAFFRPLKIHWRKTLLAYKNKHRGSIPKTEFPRVFKNALDRLNIDNCASKNLISGFKATGIYPLDENMVLCKIPTLSRHLNESISTSEDTGTSWCETFENFLSESRVKETSNLRKNLRKKLSVQPGKSITSKADLSDEEDFDINQPSTSSLNAVSNTPSTLKSRKMVKSLSTQEFSVSGFCKGDFVVARLLYNVNTSKEGIKKFYAQIEDIDENSDPIQLKLKYLKQSVGSRDIYTFPLIENIGYVTVDQISDIVYPGVFKRNRYKFPSTD</sequence>
<keyword evidence="5" id="KW-1185">Reference proteome</keyword>
<dbReference type="InterPro" id="IPR004875">
    <property type="entry name" value="DDE_SF_endonuclease_dom"/>
</dbReference>
<dbReference type="InterPro" id="IPR050863">
    <property type="entry name" value="CenT-Element_Derived"/>
</dbReference>
<feature type="domain" description="DDE-1" evidence="3">
    <location>
        <begin position="209"/>
        <end position="345"/>
    </location>
</feature>
<dbReference type="InterPro" id="IPR009057">
    <property type="entry name" value="Homeodomain-like_sf"/>
</dbReference>
<feature type="region of interest" description="Disordered" evidence="2">
    <location>
        <begin position="455"/>
        <end position="479"/>
    </location>
</feature>
<comment type="subcellular location">
    <subcellularLocation>
        <location evidence="1">Nucleus</location>
    </subcellularLocation>
</comment>
<reference evidence="4" key="2">
    <citation type="submission" date="2022-06" db="UniProtKB">
        <authorList>
            <consortium name="EnsemblMetazoa"/>
        </authorList>
    </citation>
    <scope>IDENTIFICATION</scope>
</reference>
<dbReference type="PANTHER" id="PTHR19303">
    <property type="entry name" value="TRANSPOSON"/>
    <property type="match status" value="1"/>
</dbReference>
<evidence type="ECO:0000259" key="3">
    <source>
        <dbReference type="Pfam" id="PF03184"/>
    </source>
</evidence>
<dbReference type="Proteomes" id="UP000007819">
    <property type="component" value="Chromosome X"/>
</dbReference>
<reference evidence="5" key="1">
    <citation type="submission" date="2010-06" db="EMBL/GenBank/DDBJ databases">
        <authorList>
            <person name="Jiang H."/>
            <person name="Abraham K."/>
            <person name="Ali S."/>
            <person name="Alsbrooks S.L."/>
            <person name="Anim B.N."/>
            <person name="Anosike U.S."/>
            <person name="Attaway T."/>
            <person name="Bandaranaike D.P."/>
            <person name="Battles P.K."/>
            <person name="Bell S.N."/>
            <person name="Bell A.V."/>
            <person name="Beltran B."/>
            <person name="Bickham C."/>
            <person name="Bustamante Y."/>
            <person name="Caleb T."/>
            <person name="Canada A."/>
            <person name="Cardenas V."/>
            <person name="Carter K."/>
            <person name="Chacko J."/>
            <person name="Chandrabose M.N."/>
            <person name="Chavez D."/>
            <person name="Chavez A."/>
            <person name="Chen L."/>
            <person name="Chu H.-S."/>
            <person name="Claassen K.J."/>
            <person name="Cockrell R."/>
            <person name="Collins M."/>
            <person name="Cooper J.A."/>
            <person name="Cree A."/>
            <person name="Curry S.M."/>
            <person name="Da Y."/>
            <person name="Dao M.D."/>
            <person name="Das B."/>
            <person name="Davila M.-L."/>
            <person name="Davy-Carroll L."/>
            <person name="Denson S."/>
            <person name="Dinh H."/>
            <person name="Ebong V.E."/>
            <person name="Edwards J.R."/>
            <person name="Egan A."/>
            <person name="El-Daye J."/>
            <person name="Escobedo L."/>
            <person name="Fernandez S."/>
            <person name="Fernando P.R."/>
            <person name="Flagg N."/>
            <person name="Forbes L.D."/>
            <person name="Fowler R.G."/>
            <person name="Fu Q."/>
            <person name="Gabisi R.A."/>
            <person name="Ganer J."/>
            <person name="Garbino Pronczuk A."/>
            <person name="Garcia R.M."/>
            <person name="Garner T."/>
            <person name="Garrett T.E."/>
            <person name="Gonzalez D.A."/>
            <person name="Hamid H."/>
            <person name="Hawkins E.S."/>
            <person name="Hirani K."/>
            <person name="Hogues M.E."/>
            <person name="Hollins B."/>
            <person name="Hsiao C.-H."/>
            <person name="Jabil R."/>
            <person name="James M.L."/>
            <person name="Jhangiani S.N."/>
            <person name="Johnson B."/>
            <person name="Johnson Q."/>
            <person name="Joshi V."/>
            <person name="Kalu J.B."/>
            <person name="Kam C."/>
            <person name="Kashfia A."/>
            <person name="Keebler J."/>
            <person name="Kisamo H."/>
            <person name="Kovar C.L."/>
            <person name="Lago L.A."/>
            <person name="Lai C.-Y."/>
            <person name="Laidlaw J."/>
            <person name="Lara F."/>
            <person name="Le T.-K."/>
            <person name="Lee S.L."/>
            <person name="Legall F.H."/>
            <person name="Lemon S.J."/>
            <person name="Lewis L.R."/>
            <person name="Li B."/>
            <person name="Liu Y."/>
            <person name="Liu Y.-S."/>
            <person name="Lopez J."/>
            <person name="Lozado R.J."/>
            <person name="Lu J."/>
            <person name="Madu R.C."/>
            <person name="Maheshwari M."/>
            <person name="Maheshwari R."/>
            <person name="Malloy K."/>
            <person name="Martinez E."/>
            <person name="Mathew T."/>
            <person name="Mercado I.C."/>
            <person name="Mercado C."/>
            <person name="Meyer B."/>
            <person name="Montgomery K."/>
            <person name="Morgan M.B."/>
            <person name="Munidasa M."/>
            <person name="Nazareth L.V."/>
            <person name="Nelson J."/>
            <person name="Ng B.M."/>
            <person name="Nguyen N.B."/>
            <person name="Nguyen P.Q."/>
            <person name="Nguyen T."/>
            <person name="Obregon M."/>
            <person name="Okwuonu G.O."/>
            <person name="Onwere C.G."/>
            <person name="Orozco G."/>
            <person name="Parra A."/>
            <person name="Patel S."/>
            <person name="Patil S."/>
            <person name="Perez A."/>
            <person name="Perez Y."/>
            <person name="Pham C."/>
            <person name="Primus E.L."/>
            <person name="Pu L.-L."/>
            <person name="Puazo M."/>
            <person name="Qin X."/>
            <person name="Quiroz J.B."/>
            <person name="Reese J."/>
            <person name="Richards S."/>
            <person name="Rives C.M."/>
            <person name="Robberts R."/>
            <person name="Ruiz S.J."/>
            <person name="Ruiz M.J."/>
            <person name="Santibanez J."/>
            <person name="Schneider B.W."/>
            <person name="Sisson I."/>
            <person name="Smith M."/>
            <person name="Sodergren E."/>
            <person name="Song X.-Z."/>
            <person name="Song B.B."/>
            <person name="Summersgill H."/>
            <person name="Thelus R."/>
            <person name="Thornton R.D."/>
            <person name="Trejos Z.Y."/>
            <person name="Usmani K."/>
            <person name="Vattathil S."/>
            <person name="Villasana D."/>
            <person name="Walker D.L."/>
            <person name="Wang S."/>
            <person name="Wang K."/>
            <person name="White C.S."/>
            <person name="Williams A.C."/>
            <person name="Williamson J."/>
            <person name="Wilson K."/>
            <person name="Woghiren I.O."/>
            <person name="Woodworth J.R."/>
            <person name="Worley K.C."/>
            <person name="Wright R.A."/>
            <person name="Wu W."/>
            <person name="Young L."/>
            <person name="Zhang L."/>
            <person name="Zhang J."/>
            <person name="Zhu Y."/>
            <person name="Muzny D.M."/>
            <person name="Weinstock G."/>
            <person name="Gibbs R.A."/>
        </authorList>
    </citation>
    <scope>NUCLEOTIDE SEQUENCE [LARGE SCALE GENOMIC DNA]</scope>
    <source>
        <strain evidence="5">LSR1</strain>
    </source>
</reference>
<dbReference type="PANTHER" id="PTHR19303:SF74">
    <property type="entry name" value="POGO TRANSPOSABLE ELEMENT WITH KRAB DOMAIN"/>
    <property type="match status" value="1"/>
</dbReference>
<accession>A0A8R2FCU8</accession>